<dbReference type="SUPFAM" id="SSF56801">
    <property type="entry name" value="Acetyl-CoA synthetase-like"/>
    <property type="match status" value="4"/>
</dbReference>
<dbReference type="Gene3D" id="2.30.38.10">
    <property type="entry name" value="Luciferase, Domain 3"/>
    <property type="match status" value="4"/>
</dbReference>
<keyword evidence="7" id="KW-0045">Antibiotic biosynthesis</keyword>
<dbReference type="SUPFAM" id="SSF47336">
    <property type="entry name" value="ACP-like"/>
    <property type="match status" value="4"/>
</dbReference>
<keyword evidence="5" id="KW-0436">Ligase</keyword>
<dbReference type="InterPro" id="IPR000873">
    <property type="entry name" value="AMP-dep_synth/lig_dom"/>
</dbReference>
<dbReference type="GO" id="GO:0008610">
    <property type="term" value="P:lipid biosynthetic process"/>
    <property type="evidence" value="ECO:0007669"/>
    <property type="project" value="UniProtKB-ARBA"/>
</dbReference>
<dbReference type="PROSITE" id="PS50075">
    <property type="entry name" value="CARRIER"/>
    <property type="match status" value="4"/>
</dbReference>
<evidence type="ECO:0000256" key="1">
    <source>
        <dbReference type="ARBA" id="ARBA00001957"/>
    </source>
</evidence>
<dbReference type="Gene3D" id="1.10.1200.10">
    <property type="entry name" value="ACP-like"/>
    <property type="match status" value="4"/>
</dbReference>
<dbReference type="PROSITE" id="PS00012">
    <property type="entry name" value="PHOSPHOPANTETHEINE"/>
    <property type="match status" value="2"/>
</dbReference>
<keyword evidence="3" id="KW-0596">Phosphopantetheine</keyword>
<evidence type="ECO:0000256" key="6">
    <source>
        <dbReference type="ARBA" id="ARBA00022737"/>
    </source>
</evidence>
<dbReference type="NCBIfam" id="NF003417">
    <property type="entry name" value="PRK04813.1"/>
    <property type="match status" value="4"/>
</dbReference>
<evidence type="ECO:0000256" key="4">
    <source>
        <dbReference type="ARBA" id="ARBA00022553"/>
    </source>
</evidence>
<dbReference type="InterPro" id="IPR036736">
    <property type="entry name" value="ACP-like_sf"/>
</dbReference>
<dbReference type="Pfam" id="PF00501">
    <property type="entry name" value="AMP-binding"/>
    <property type="match status" value="4"/>
</dbReference>
<evidence type="ECO:0000256" key="2">
    <source>
        <dbReference type="ARBA" id="ARBA00006432"/>
    </source>
</evidence>
<keyword evidence="6" id="KW-0677">Repeat</keyword>
<dbReference type="InterPro" id="IPR009081">
    <property type="entry name" value="PP-bd_ACP"/>
</dbReference>
<feature type="domain" description="Carrier" evidence="9">
    <location>
        <begin position="4275"/>
        <end position="4350"/>
    </location>
</feature>
<gene>
    <name evidence="10" type="primary">treE</name>
</gene>
<dbReference type="Pfam" id="PF13193">
    <property type="entry name" value="AMP-binding_C"/>
    <property type="match status" value="4"/>
</dbReference>
<dbReference type="CDD" id="cd19531">
    <property type="entry name" value="LCL_NRPS-like"/>
    <property type="match status" value="3"/>
</dbReference>
<comment type="cofactor">
    <cofactor evidence="1">
        <name>pantetheine 4'-phosphate</name>
        <dbReference type="ChEBI" id="CHEBI:47942"/>
    </cofactor>
</comment>
<dbReference type="InterPro" id="IPR025110">
    <property type="entry name" value="AMP-bd_C"/>
</dbReference>
<dbReference type="InterPro" id="IPR010060">
    <property type="entry name" value="NRPS_synth"/>
</dbReference>
<proteinExistence type="inferred from homology"/>
<dbReference type="FunFam" id="3.30.300.30:FF:000010">
    <property type="entry name" value="Enterobactin synthetase component F"/>
    <property type="match status" value="4"/>
</dbReference>
<feature type="domain" description="Carrier" evidence="9">
    <location>
        <begin position="1713"/>
        <end position="1787"/>
    </location>
</feature>
<dbReference type="FunFam" id="1.10.1200.10:FF:000005">
    <property type="entry name" value="Nonribosomal peptide synthetase 1"/>
    <property type="match status" value="4"/>
</dbReference>
<evidence type="ECO:0000256" key="5">
    <source>
        <dbReference type="ARBA" id="ARBA00022598"/>
    </source>
</evidence>
<dbReference type="SUPFAM" id="SSF52777">
    <property type="entry name" value="CoA-dependent acyltransferases"/>
    <property type="match status" value="11"/>
</dbReference>
<dbReference type="InterPro" id="IPR006162">
    <property type="entry name" value="Ppantetheine_attach_site"/>
</dbReference>
<dbReference type="Pfam" id="PF00668">
    <property type="entry name" value="Condensation"/>
    <property type="match status" value="6"/>
</dbReference>
<evidence type="ECO:0000256" key="7">
    <source>
        <dbReference type="ARBA" id="ARBA00023194"/>
    </source>
</evidence>
<dbReference type="InterPro" id="IPR045851">
    <property type="entry name" value="AMP-bd_C_sf"/>
</dbReference>
<keyword evidence="4" id="KW-0597">Phosphoprotein</keyword>
<dbReference type="InterPro" id="IPR020806">
    <property type="entry name" value="PKS_PP-bd"/>
</dbReference>
<reference evidence="10" key="1">
    <citation type="submission" date="2020-02" db="EMBL/GenBank/DDBJ databases">
        <authorList>
            <person name="Costa R."/>
            <person name="Barreto C."/>
        </authorList>
    </citation>
    <scope>NUCLEOTIDE SEQUENCE</scope>
    <source>
        <strain evidence="10">AC13</strain>
    </source>
</reference>
<dbReference type="InterPro" id="IPR010071">
    <property type="entry name" value="AA_adenyl_dom"/>
</dbReference>
<dbReference type="SMART" id="SM00823">
    <property type="entry name" value="PKS_PP"/>
    <property type="match status" value="4"/>
</dbReference>
<dbReference type="GO" id="GO:0005829">
    <property type="term" value="C:cytosol"/>
    <property type="evidence" value="ECO:0007669"/>
    <property type="project" value="TreeGrafter"/>
</dbReference>
<dbReference type="Gene3D" id="3.30.300.30">
    <property type="match status" value="4"/>
</dbReference>
<dbReference type="Gene3D" id="3.30.559.10">
    <property type="entry name" value="Chloramphenicol acetyltransferase-like domain"/>
    <property type="match status" value="5"/>
</dbReference>
<dbReference type="Gene3D" id="3.30.559.30">
    <property type="entry name" value="Nonribosomal peptide synthetase, condensation domain"/>
    <property type="match status" value="6"/>
</dbReference>
<dbReference type="GO" id="GO:0016874">
    <property type="term" value="F:ligase activity"/>
    <property type="evidence" value="ECO:0007669"/>
    <property type="project" value="UniProtKB-KW"/>
</dbReference>
<dbReference type="FunFam" id="2.30.38.10:FF:000001">
    <property type="entry name" value="Non-ribosomal peptide synthetase PvdI"/>
    <property type="match status" value="4"/>
</dbReference>
<dbReference type="InterPro" id="IPR001242">
    <property type="entry name" value="Condensation_dom"/>
</dbReference>
<evidence type="ECO:0000259" key="9">
    <source>
        <dbReference type="PROSITE" id="PS50075"/>
    </source>
</evidence>
<dbReference type="FunFam" id="3.40.50.12780:FF:000012">
    <property type="entry name" value="Non-ribosomal peptide synthetase"/>
    <property type="match status" value="4"/>
</dbReference>
<evidence type="ECO:0000256" key="8">
    <source>
        <dbReference type="ARBA" id="ARBA00023268"/>
    </source>
</evidence>
<dbReference type="EMBL" id="MT050444">
    <property type="protein sequence ID" value="QPB75589.1"/>
    <property type="molecule type" value="Genomic_DNA"/>
</dbReference>
<dbReference type="Gene3D" id="3.40.50.980">
    <property type="match status" value="8"/>
</dbReference>
<dbReference type="PANTHER" id="PTHR45527">
    <property type="entry name" value="NONRIBOSOMAL PEPTIDE SYNTHETASE"/>
    <property type="match status" value="1"/>
</dbReference>
<dbReference type="InterPro" id="IPR020845">
    <property type="entry name" value="AMP-binding_CS"/>
</dbReference>
<dbReference type="GO" id="GO:0017000">
    <property type="term" value="P:antibiotic biosynthetic process"/>
    <property type="evidence" value="ECO:0007669"/>
    <property type="project" value="UniProtKB-KW"/>
</dbReference>
<sequence length="4804" mass="538151">MRSRRTSIQDYPFEELVEKLQVKRDMSRSPLFDTMFVLQNTEEGELGIEGLTFKPYPSGHDAVKFDLTLNAAEAEDELQFSLRYAGALYKRETVERMAGHFVRLLGAIADCPQAKLAELEMITSKEAVQLQSEFNDTADDRYPQNKTLYTVFEEQVERTPDRIAVVFEDEQLTYGELNERANRVARVLRAHGVTADQPVAMLVERSPEMIVGMLAVLKAGGAYVPIDPQHPEDRIRFVLEDSGAKLLLTQSWQQAKAVEFRGEVMCLDEAWLYEGPAEDGANLEPMSTANNLAYLIYTSGTTGQPKGVMIEQRSVVNFTLSLFEPIYAAHPEYRNMAQLAPYVFDMSVKPIYGALLLGLTLHIVPEETRMDGDKLLKFFREHAIDITDATPTYLAILVQAAAASGGATGAKHYVIGGEALTTKVVKSFWSTFGEQVKLTNVYGPTECTVDSTIYEVEPQRIGELADTVPIGRPLPNQKIWILDAEQRLVPIGVAGELHISGAGVARGYNRRPELTEEKFVPNPYEAGERMYKTGDLARWLPDGTVEYMGRIDHQVKIRGYRIELGEVESGLMSIDAVREAVVIARENESGEKDLCAYYVADKPLAAVELRAELAAKLPGYMIPSYFVQVERMPLTPNGKLDRKALPAPEGGVETGTAYVAPRTALEAKLAQIWQDVLKLPRVGVQDNFFDIGGQSLRATTLVAKMHQELQVKVPLRDVFHYPTVEQLAQSIAGMEQDVDTAIPQAGSRAHYPVSSAQKRMYVLSQLEGGETSYNMPGVTLVEGRLDRGRLEDAFRKLIVRHETLRTGFEMADGDVVQRIYENVDFAVEYRAASEEEAETHIREFVRPFDLEQAPLLRVGLIELGPERHLLLYDMHHIVSDGVSMGVLIKEFVQLYEGEALPPLRVQYKDYAVWQQAEKAGERMKKQEAYWLEVFRGEIPVLHMPTDYARPAVQRFEGERFDFVVGQAARDGLKRLAAQTGSTLHMVLLAVYKTLLHKYTGQEDLIVGTPIAGRPHADLASLIGVFIGTLALRSYPADEKTFMDYLLEIKEQALGAYEHQDYPFEELVEKLNLTRDMSRNPLFDTMFELKTLEQVELSIEGLDFKPYSSESASAKFDLTLDALEREEGLQCSIEYSTTLYKRETVERLANHFVRLIDSIVGNPQAKLSALEMITPEERAMLVDGFGSVGVAKGYAPEQTFHACFEAQAELAPEQTAVVYAEAQLTYRELNERANRLARTLQARGIGRESIVGILADRSTDLLVAVLAVWKAGGAYVPLDPDYPSERIGFMLRDSGAAVLLTQTHLQERAQAWLAEGHTLEAVLCLDDEASFAGDASNVPNLNEPGDLAYVIYTSGTTGQPKGVMIEHRSLVNTAAAYRRDYRLDQFPVRLLQLASFSFDVFVGDIARTLYNGGMMVICPKEDRIDPTRLHGWIRDYGITVFESTPALIVPFMQHIADHGLDISSMELLITSSDSCSVTDYRVLQERFGSSMRIINAYGVTEAAIDSSYYDEPLTKLPETGSVPIGQAWLNARFYIVDAQLHPVPVGVLGELCIGGAGVARGYLNRPELTAEKFVPNPFVPGERLYRTGDLARWMEDGNVDFIGRIDHQVKIRGYRIELGEIETAMLRFAGVRQAVVIDRTDERGQKYLAGYAAGDETLSVEELQAYLEQSLPSHMVPARMMKLERLPLTPNGKVDRKALPEPEGAVRAGVAYAAPKTAAEQTLATVWQAVLGVEKVGILDNFFELGGDSIKALQVASRLLQAGYKLDMKDLFAYPTVADLSRRVRSATRMADQSEVVGEMKLTPVQLWFFEQQLAEANHHNQSVMLYRKEGFDEAALRVTMKKIAEHHDALRTVFRATGSGYAAWSRGTDEGELFSLEVSDFSGAADVAAAVEAKANEIQSGIDLGNGPLMKLGLFHCQDGDHLLIAIHHLVVDGVSWRILFEDIATGYEQAVRGEAIRFPNKTDSFRTWAEQLAIYANGPAMERERAYWQPIERADYRPLPKDFAGSQSLNRDSETVTAAWTPQETELLLKKAHRAYGTEMNDLLLTALGMAVHEWSGIERVLVNLEGHGREAILPELDITRTVGWFTSQFPVVLDMGQGKDVAQGIKRVKEGLHRIPQKGIGYGILRYLSARKEDDVFVTEPEISFNYLGQFDQDVQSSAIGISPYSAGAELSQNAAKQYALDINGLVSEGALQLTIRYSGKEYRRETMERLAGLLEESLRTVIAHCAAKERPELTPSDVLLKGLTIEELEQLAERTQAIGELENVYALTPMQKGMLFHSLLDAQSGAYFEQTTFELRGRLDVRIFENSLNLLLQRHEIFRTNFLIGWKDQPVQVVFRSKDNGFAYMDLRDMNDTERVAYLDSFIREDRVRGFDLEKDPLMRVSVLRTGEGTYRFVWSSHHILMDGWCVALMTSEVFEGYFALMQHKQPELAPVTPYSQYIEWLEAQDAEEAARYWSGYLAGYEQQTLLPTGKPQVKTEGQQFETLFCDLGKPLTGKIDQLAKQHRVTLHTLLQTVWGLLLHKYNGSQDAVFGSVVSGRPAEIPGIENMIGLFINTIPVRVRCEAEERFADVMRRGQEQAIASQAYETYPLYEIQALTEQKQDLVNHIMVFENYPVEERVEQLGNAERDQFEIVDAQMVEQTNYDFNLLVMPGEAVKLRFEYNALVYDRASIERMQHHFIHVLEQIAANPQIRVSELGVVTPQEKAQIVEVFNATAADYPREQTIHGLIEAQAERTPDHTAIYFEGERLTYRELNERSNRLARTLRDRGVTKDRLVGLMTERSLDLIVGIVGILKAGGAYVPIDPEYPEERIRYMLDDSGAELLLLQSGLRDRVAFEGTVVELDAADAYSEDGSNLAPVSGPDDLAYVIYTSGTTGKPKGVMVEHHGLCNLKTYFDHTLHIGPNDKVVQFASYSFDAACWEFFQALFCGATLYIPTSQTILNYEWFEKYMAGHGITVATLPPTYAVYLDPDHMPDLRILFTAGSASSAELVQKWKDRVMYYNGYGPTENSVATTVWPVSTDPTADVMISIGRPIPNHRVYMVDPHGHLLPIGVAGELCVSGAGLARGYLHRPELTAEKFVMSRFAEGERMYRTGDLARWMPDGNIEYLGRIDHQVKIRGYRIELGEVEAQILKAASAVQETIVIAREDASGQNQLCAYFVADREVAVSELRSALAAELPNYMVPSYFIQLEQMPLTPNGKIDRKALPAPEGSVQTGVDYIAPRTWVEAKLVQIWQEVLGAAHVGVKENFFDIGGHSLRATTLASKIHKELNKQLPLRSIFEHPTVEQLARAIEEMEQVAYASIPVTAESEYYPASSAQKRLYVLNQLEGEALSYNMPSVLTVEGPLDRGRVEEAFRGLIARHETLRTGFKLIDGEPVQRVVAAEEVSFRLEVVKADEKEVEAHIRRFVRAFDLEQAPLLRAGLIELGPDRHLLMLDMHHIISDGVSMGVLTDEFVRLYGGEELSPLRIQYKDYAAWQQADVHGEWMKRQEAYWLDVFRGELPVLDMPTDYPRPAVRSFEGNTVTFTLGQAGSEKLHQLAAQTGSTLYMVLLAAYMTLLHKYSGQEDVVVGTPIAGRPHADLEPVIGMFVNTLALRSYPAGEKTFLGYLQEIKEHALKAYEHQDYPFEELVEKLQVKRDMSRSPLFDTMFVLQNTEEGELGIEGLTFKPYPSGHDAVKFDLTLNAAEAEDELQFSLRYAGALYKRETVERMAGHFVRLLEAIADSPQAKLAELEMITPEEAVQLQTEFNATADDRYPQNKPLYAVFEEQVERTPNRIAVVFEDEQLTYGELNERANRVARVLRAHGVTADQPVAMLVERSPEMIVGMLAVLKAGGAYVPIDPQHPEDRIHFVLEDSGAKLLLTQSWQQAKAVEFRGEVMCLDEAWLYEGPAEDGANLEPMSTANNLAYLIYTSGTTGQPKGVMIEQRSVVNFTLSLFEPIYAAHPEYRNMAQLAPYVFDMSVKPIYGALLLGLTLHIVPEETRMDGDKLLKFFCEHAIDITDATPTYLAILVQAASVSSGGEVGAKHYVIGGEALTTKVVKSFWSTFGEQVKLTNVYGPTECTVDSTIYEVEPQRIGELADTVPIGRPLPNQKIWILDAEQRLVPIGVAGELHISGAGVARGYNRRPELTEEKFVPNPYEAGGRMYKTGDLARWLPDGTVEYMGRIDHQVKIRGYRIELGEVESGLMSVAAVREAVVIARENESGEKDLCAYYVADKPLAAVELRAELAVKLPGYMIPSYFVQVERMPLTPNGKLDRKALPAPEGGVETGTAYVAPRTALEAKLAQIWQDVLKLPRVGVQDNFFDIGGQSLRATTLVAKMHQELQVKVPLRDVFHYPTVEQLAQSIAGMEQDAYTFIPAADKREYYPASSAQKRLYMLSHVQGGETSYNMPGVMKVEGPLDRHRLEDAFRKLVARHETLRTGFEMADGEVVQRIYEDVEFALEYVKASTEEADEHIGRFIRPFDLEQAPLLRAGLIELEPERHILMYDMHHLISDGVSAGIIVQELAQLYEGEELPPLRIQYKDYAVWQQQEAQSERYQRRENYWLETLAGELPVLDLPVAYPRPPVRSFEGALLDFAVEPTVAAALQRLAADTGSTMYMVLMAAYTVLLSKYSGQEDLIVGTPVAGRLSAELEPLIGMFVGTLAIRNYPRKDRTFYEYLLEVKERTLQAFEHQDYPFEELVEKLKVKRDASRNPVFDTMFIVRNMETQEAKLDKLSFTPYGQDHTTAKFDLTLSMSAEEGEIRGSFEYCTKLFGKSVIERLTGDFLTILSEIGANPELALSEISVLGHVKPKADVLDSIDFVF</sequence>
<dbReference type="Pfam" id="PF00550">
    <property type="entry name" value="PP-binding"/>
    <property type="match status" value="4"/>
</dbReference>
<dbReference type="InterPro" id="IPR023213">
    <property type="entry name" value="CAT-like_dom_sf"/>
</dbReference>
<name>A0A7U3NXC9_9BACL</name>
<dbReference type="CDD" id="cd19534">
    <property type="entry name" value="E_NRPS"/>
    <property type="match status" value="1"/>
</dbReference>
<dbReference type="GO" id="GO:0043041">
    <property type="term" value="P:amino acid activation for nonribosomal peptide biosynthetic process"/>
    <property type="evidence" value="ECO:0007669"/>
    <property type="project" value="TreeGrafter"/>
</dbReference>
<protein>
    <submittedName>
        <fullName evidence="10">Non-ribosomal peptide synthetase</fullName>
    </submittedName>
</protein>
<evidence type="ECO:0000256" key="3">
    <source>
        <dbReference type="ARBA" id="ARBA00022450"/>
    </source>
</evidence>
<dbReference type="GO" id="GO:0031177">
    <property type="term" value="F:phosphopantetheine binding"/>
    <property type="evidence" value="ECO:0007669"/>
    <property type="project" value="InterPro"/>
</dbReference>
<organism evidence="10">
    <name type="scientific">Paenibacillus elgii</name>
    <dbReference type="NCBI Taxonomy" id="189691"/>
    <lineage>
        <taxon>Bacteria</taxon>
        <taxon>Bacillati</taxon>
        <taxon>Bacillota</taxon>
        <taxon>Bacilli</taxon>
        <taxon>Bacillales</taxon>
        <taxon>Paenibacillaceae</taxon>
        <taxon>Paenibacillus</taxon>
    </lineage>
</organism>
<dbReference type="GO" id="GO:0044550">
    <property type="term" value="P:secondary metabolite biosynthetic process"/>
    <property type="evidence" value="ECO:0007669"/>
    <property type="project" value="UniProtKB-ARBA"/>
</dbReference>
<comment type="similarity">
    <text evidence="2">Belongs to the ATP-dependent AMP-binding enzyme family.</text>
</comment>
<dbReference type="FunFam" id="3.40.50.980:FF:000001">
    <property type="entry name" value="Non-ribosomal peptide synthetase"/>
    <property type="match status" value="4"/>
</dbReference>
<accession>A0A7U3NXC9</accession>
<feature type="domain" description="Carrier" evidence="9">
    <location>
        <begin position="3222"/>
        <end position="3297"/>
    </location>
</feature>
<dbReference type="PROSITE" id="PS00455">
    <property type="entry name" value="AMP_BINDING"/>
    <property type="match status" value="4"/>
</dbReference>
<evidence type="ECO:0000313" key="10">
    <source>
        <dbReference type="EMBL" id="QPB75589.1"/>
    </source>
</evidence>
<dbReference type="NCBIfam" id="TIGR01720">
    <property type="entry name" value="NRPS-para261"/>
    <property type="match status" value="1"/>
</dbReference>
<keyword evidence="8" id="KW-0511">Multifunctional enzyme</keyword>
<feature type="domain" description="Carrier" evidence="9">
    <location>
        <begin position="660"/>
        <end position="735"/>
    </location>
</feature>
<dbReference type="NCBIfam" id="TIGR01733">
    <property type="entry name" value="AA-adenyl-dom"/>
    <property type="match status" value="4"/>
</dbReference>
<dbReference type="CDD" id="cd19543">
    <property type="entry name" value="DCL_NRPS"/>
    <property type="match status" value="1"/>
</dbReference>
<dbReference type="PANTHER" id="PTHR45527:SF1">
    <property type="entry name" value="FATTY ACID SYNTHASE"/>
    <property type="match status" value="1"/>
</dbReference>